<dbReference type="PANTHER" id="PTHR30026">
    <property type="entry name" value="OUTER MEMBRANE PROTEIN TOLC"/>
    <property type="match status" value="1"/>
</dbReference>
<name>A0A1M7A0W3_9BACT</name>
<dbReference type="Pfam" id="PF02321">
    <property type="entry name" value="OEP"/>
    <property type="match status" value="2"/>
</dbReference>
<keyword evidence="7" id="KW-0998">Cell outer membrane</keyword>
<dbReference type="PIRSF" id="PIRSF001892">
    <property type="entry name" value="CyaE"/>
    <property type="match status" value="1"/>
</dbReference>
<dbReference type="STRING" id="1121393.SAMN02745216_05069"/>
<evidence type="ECO:0000256" key="4">
    <source>
        <dbReference type="ARBA" id="ARBA00022452"/>
    </source>
</evidence>
<keyword evidence="9" id="KW-1185">Reference proteome</keyword>
<evidence type="ECO:0000256" key="7">
    <source>
        <dbReference type="ARBA" id="ARBA00023237"/>
    </source>
</evidence>
<sequence length="456" mass="50660">MFPILRKKKSRPWRALLLSGFVLLFALQFLGPVTVLAEDADVAERALGLEDCVRIALERNPLKLAASEGFSAAREKAEGARAHYYPEVDARTGYSRWQRHAFLPSDLVQPGLSTQIGPTDDWVAYVSARLTLFDGGRRRAMLEEARARRGAAENEVDRAHQEIILGVHHAFFSHLAAMETMDVAKGSLARSREHLELVEKRRKAGAAVKAEVLRVRVEVEDAGLGLVRAEALVETTRAGLNSAMGLPVDSLIRVDREIREFQKPDDSDMEAAFSKAIQSRPEILAIQNQIDAAKSGIRGAKSAFMPRVEGEAGYGWQDDEFVPEDQQWLAGVSVRIPIFNGFADTHGLAAKKAEWRRQKALREKLIQDVKREVWNSHLRVLEAFRSVQASESLVRSADESLRAERQRYGSGAGTLSDLLDSEHMVLRAQAALVTSRLDYHMAEADYGKSIGSLAEK</sequence>
<dbReference type="Gene3D" id="1.20.1600.10">
    <property type="entry name" value="Outer membrane efflux proteins (OEP)"/>
    <property type="match status" value="1"/>
</dbReference>
<dbReference type="Proteomes" id="UP000183994">
    <property type="component" value="Unassembled WGS sequence"/>
</dbReference>
<dbReference type="InterPro" id="IPR051906">
    <property type="entry name" value="TolC-like"/>
</dbReference>
<dbReference type="EMBL" id="FQZU01000063">
    <property type="protein sequence ID" value="SHL36357.1"/>
    <property type="molecule type" value="Genomic_DNA"/>
</dbReference>
<dbReference type="GO" id="GO:0015562">
    <property type="term" value="F:efflux transmembrane transporter activity"/>
    <property type="evidence" value="ECO:0007669"/>
    <property type="project" value="InterPro"/>
</dbReference>
<keyword evidence="6" id="KW-0472">Membrane</keyword>
<evidence type="ECO:0000256" key="5">
    <source>
        <dbReference type="ARBA" id="ARBA00022692"/>
    </source>
</evidence>
<accession>A0A1M7A0W3</accession>
<dbReference type="GO" id="GO:0009279">
    <property type="term" value="C:cell outer membrane"/>
    <property type="evidence" value="ECO:0007669"/>
    <property type="project" value="UniProtKB-SubCell"/>
</dbReference>
<keyword evidence="5" id="KW-0812">Transmembrane</keyword>
<dbReference type="InterPro" id="IPR028351">
    <property type="entry name" value="CyaE"/>
</dbReference>
<protein>
    <submittedName>
        <fullName evidence="8">Outer membrane protein TolC</fullName>
    </submittedName>
</protein>
<dbReference type="AlphaFoldDB" id="A0A1M7A0W3"/>
<gene>
    <name evidence="8" type="ORF">SAMN02745216_05069</name>
</gene>
<evidence type="ECO:0000313" key="8">
    <source>
        <dbReference type="EMBL" id="SHL36357.1"/>
    </source>
</evidence>
<proteinExistence type="inferred from homology"/>
<evidence type="ECO:0000313" key="9">
    <source>
        <dbReference type="Proteomes" id="UP000183994"/>
    </source>
</evidence>
<keyword evidence="4" id="KW-1134">Transmembrane beta strand</keyword>
<evidence type="ECO:0000256" key="3">
    <source>
        <dbReference type="ARBA" id="ARBA00022448"/>
    </source>
</evidence>
<comment type="subcellular location">
    <subcellularLocation>
        <location evidence="1">Cell outer membrane</location>
    </subcellularLocation>
</comment>
<reference evidence="9" key="1">
    <citation type="submission" date="2016-11" db="EMBL/GenBank/DDBJ databases">
        <authorList>
            <person name="Varghese N."/>
            <person name="Submissions S."/>
        </authorList>
    </citation>
    <scope>NUCLEOTIDE SEQUENCE [LARGE SCALE GENOMIC DNA]</scope>
    <source>
        <strain evidence="9">DSM 16219</strain>
    </source>
</reference>
<dbReference type="OrthoDB" id="9769302at2"/>
<keyword evidence="3" id="KW-0813">Transport</keyword>
<dbReference type="GO" id="GO:0015288">
    <property type="term" value="F:porin activity"/>
    <property type="evidence" value="ECO:0007669"/>
    <property type="project" value="TreeGrafter"/>
</dbReference>
<dbReference type="RefSeq" id="WP_073479039.1">
    <property type="nucleotide sequence ID" value="NZ_FQZU01000063.1"/>
</dbReference>
<evidence type="ECO:0000256" key="2">
    <source>
        <dbReference type="ARBA" id="ARBA00007613"/>
    </source>
</evidence>
<organism evidence="8 9">
    <name type="scientific">Desulfatibacillum alkenivorans DSM 16219</name>
    <dbReference type="NCBI Taxonomy" id="1121393"/>
    <lineage>
        <taxon>Bacteria</taxon>
        <taxon>Pseudomonadati</taxon>
        <taxon>Thermodesulfobacteriota</taxon>
        <taxon>Desulfobacteria</taxon>
        <taxon>Desulfobacterales</taxon>
        <taxon>Desulfatibacillaceae</taxon>
        <taxon>Desulfatibacillum</taxon>
    </lineage>
</organism>
<evidence type="ECO:0000256" key="1">
    <source>
        <dbReference type="ARBA" id="ARBA00004442"/>
    </source>
</evidence>
<evidence type="ECO:0000256" key="6">
    <source>
        <dbReference type="ARBA" id="ARBA00023136"/>
    </source>
</evidence>
<dbReference type="InterPro" id="IPR003423">
    <property type="entry name" value="OMP_efflux"/>
</dbReference>
<dbReference type="GO" id="GO:1990281">
    <property type="term" value="C:efflux pump complex"/>
    <property type="evidence" value="ECO:0007669"/>
    <property type="project" value="TreeGrafter"/>
</dbReference>
<dbReference type="SUPFAM" id="SSF56954">
    <property type="entry name" value="Outer membrane efflux proteins (OEP)"/>
    <property type="match status" value="1"/>
</dbReference>
<comment type="similarity">
    <text evidence="2">Belongs to the outer membrane factor (OMF) (TC 1.B.17) family.</text>
</comment>
<dbReference type="PANTHER" id="PTHR30026:SF21">
    <property type="entry name" value="SLR1270 PROTEIN"/>
    <property type="match status" value="1"/>
</dbReference>